<dbReference type="RefSeq" id="WP_085214410.1">
    <property type="nucleotide sequence ID" value="NZ_FXAM01000001.1"/>
</dbReference>
<keyword evidence="3" id="KW-0812">Transmembrane</keyword>
<comment type="caution">
    <text evidence="2">Lacks conserved residue(s) required for the propagation of feature annotation.</text>
</comment>
<feature type="transmembrane region" description="Helical" evidence="3">
    <location>
        <begin position="12"/>
        <end position="32"/>
    </location>
</feature>
<dbReference type="OrthoDB" id="1488362at2"/>
<protein>
    <recommendedName>
        <fullName evidence="4">PNPLA domain-containing protein</fullName>
    </recommendedName>
</protein>
<dbReference type="GO" id="GO:0016787">
    <property type="term" value="F:hydrolase activity"/>
    <property type="evidence" value="ECO:0007669"/>
    <property type="project" value="UniProtKB-UniRule"/>
</dbReference>
<keyword evidence="2" id="KW-0442">Lipid degradation</keyword>
<accession>A0A1Y6D7M6</accession>
<sequence>MAEESPSTFRIGLVMAGAVSAGAYTAGVVDFLMEALEIWERKKRESGVPTHTARIDVVTGASAGSIAGAVFASAIRDQNYPDLRPQEQRQPTQLYRAWVQKVDIRPMLGLDDLEKTAVQDPRNWLRRTACCLFGWCGDTAPPQPGAVASILNSDALDAIANQVINVAWTRADWPGYLRAPLALYFTVTNLRGVPYSINFTGEQGSVFGMSQHADYMSFLANSDGQGHPGTYLPLGRIGEYDGLGGNWDMLKRSALASGAFPVGLAARVLERTGTAAYDQRCWSIPHAPQADEPCVCKTLEPIEPSWPQCIEPKESYVYEFVNVDGGVANNEPFELARRFLANDLDVMSCIPGTAATDKHLPRSAIEANASVLMVDPFPNDLTYDCGYAPDTGLIPVLKGLVGAMLSQLRFKTEDLELAKRGDVHSRWIVSPKRSGMGPGNPAIASATLGAFGGFMHWRFRDHDYQLGRRNCQRFLQTTFLLHRDNPVFAGQWPDPAIAQFGTERAFQDGTALFLPIIPLYGECAQTVPEPAWPKDALTDFTELHKLVKARAQALTGRLIETNVDSCLDRGLMKLGLGIINLRRQLSGKDNIIADGVIAAIKADLQKNNLLSQETP</sequence>
<organism evidence="5 6">
    <name type="scientific">Methylomagnum ishizawai</name>
    <dbReference type="NCBI Taxonomy" id="1760988"/>
    <lineage>
        <taxon>Bacteria</taxon>
        <taxon>Pseudomonadati</taxon>
        <taxon>Pseudomonadota</taxon>
        <taxon>Gammaproteobacteria</taxon>
        <taxon>Methylococcales</taxon>
        <taxon>Methylococcaceae</taxon>
        <taxon>Methylomagnum</taxon>
    </lineage>
</organism>
<feature type="active site" description="Proton acceptor" evidence="2">
    <location>
        <position position="324"/>
    </location>
</feature>
<dbReference type="InterPro" id="IPR002641">
    <property type="entry name" value="PNPLA_dom"/>
</dbReference>
<keyword evidence="2" id="KW-0378">Hydrolase</keyword>
<evidence type="ECO:0000313" key="5">
    <source>
        <dbReference type="EMBL" id="SMF95845.1"/>
    </source>
</evidence>
<evidence type="ECO:0000259" key="4">
    <source>
        <dbReference type="PROSITE" id="PS51635"/>
    </source>
</evidence>
<dbReference type="SUPFAM" id="SSF52151">
    <property type="entry name" value="FabD/lysophospholipase-like"/>
    <property type="match status" value="1"/>
</dbReference>
<dbReference type="EMBL" id="FXAM01000001">
    <property type="protein sequence ID" value="SMF95845.1"/>
    <property type="molecule type" value="Genomic_DNA"/>
</dbReference>
<feature type="short sequence motif" description="DGA/G" evidence="2">
    <location>
        <begin position="324"/>
        <end position="326"/>
    </location>
</feature>
<feature type="active site" description="Nucleophile" evidence="2">
    <location>
        <position position="62"/>
    </location>
</feature>
<feature type="domain" description="PNPLA" evidence="4">
    <location>
        <begin position="13"/>
        <end position="337"/>
    </location>
</feature>
<dbReference type="PROSITE" id="PS51635">
    <property type="entry name" value="PNPLA"/>
    <property type="match status" value="1"/>
</dbReference>
<keyword evidence="6" id="KW-1185">Reference proteome</keyword>
<reference evidence="5 6" key="1">
    <citation type="submission" date="2016-12" db="EMBL/GenBank/DDBJ databases">
        <authorList>
            <person name="Song W.-J."/>
            <person name="Kurnit D.M."/>
        </authorList>
    </citation>
    <scope>NUCLEOTIDE SEQUENCE [LARGE SCALE GENOMIC DNA]</scope>
    <source>
        <strain evidence="5 6">175</strain>
    </source>
</reference>
<evidence type="ECO:0000256" key="3">
    <source>
        <dbReference type="SAM" id="Phobius"/>
    </source>
</evidence>
<gene>
    <name evidence="5" type="ORF">SAMN02949497_3220</name>
</gene>
<evidence type="ECO:0000256" key="1">
    <source>
        <dbReference type="ARBA" id="ARBA00023098"/>
    </source>
</evidence>
<keyword evidence="3" id="KW-0472">Membrane</keyword>
<dbReference type="STRING" id="1760988.SAMN02949497_3220"/>
<dbReference type="InterPro" id="IPR016035">
    <property type="entry name" value="Acyl_Trfase/lysoPLipase"/>
</dbReference>
<feature type="short sequence motif" description="GXSXG" evidence="2">
    <location>
        <begin position="60"/>
        <end position="64"/>
    </location>
</feature>
<keyword evidence="3" id="KW-1133">Transmembrane helix</keyword>
<dbReference type="GO" id="GO:0016042">
    <property type="term" value="P:lipid catabolic process"/>
    <property type="evidence" value="ECO:0007669"/>
    <property type="project" value="UniProtKB-UniRule"/>
</dbReference>
<dbReference type="AlphaFoldDB" id="A0A1Y6D7M6"/>
<evidence type="ECO:0000313" key="6">
    <source>
        <dbReference type="Proteomes" id="UP000192923"/>
    </source>
</evidence>
<dbReference type="Proteomes" id="UP000192923">
    <property type="component" value="Unassembled WGS sequence"/>
</dbReference>
<keyword evidence="1 2" id="KW-0443">Lipid metabolism</keyword>
<dbReference type="Gene3D" id="3.40.1090.10">
    <property type="entry name" value="Cytosolic phospholipase A2 catalytic domain"/>
    <property type="match status" value="1"/>
</dbReference>
<evidence type="ECO:0000256" key="2">
    <source>
        <dbReference type="PROSITE-ProRule" id="PRU01161"/>
    </source>
</evidence>
<proteinExistence type="predicted"/>
<name>A0A1Y6D7M6_9GAMM</name>
<dbReference type="Pfam" id="PF01734">
    <property type="entry name" value="Patatin"/>
    <property type="match status" value="1"/>
</dbReference>